<dbReference type="CDD" id="cd14659">
    <property type="entry name" value="Imelysin-like_IPPA"/>
    <property type="match status" value="1"/>
</dbReference>
<dbReference type="InterPro" id="IPR038352">
    <property type="entry name" value="Imelysin_sf"/>
</dbReference>
<dbReference type="InterPro" id="IPR034984">
    <property type="entry name" value="Imelysin-like_IPPA"/>
</dbReference>
<proteinExistence type="predicted"/>
<dbReference type="RefSeq" id="WP_188578484.1">
    <property type="nucleotide sequence ID" value="NZ_BMDZ01000029.1"/>
</dbReference>
<reference evidence="3" key="1">
    <citation type="journal article" date="2019" name="Int. J. Syst. Evol. Microbiol.">
        <title>The Global Catalogue of Microorganisms (GCM) 10K type strain sequencing project: providing services to taxonomists for standard genome sequencing and annotation.</title>
        <authorList>
            <consortium name="The Broad Institute Genomics Platform"/>
            <consortium name="The Broad Institute Genome Sequencing Center for Infectious Disease"/>
            <person name="Wu L."/>
            <person name="Ma J."/>
        </authorList>
    </citation>
    <scope>NUCLEOTIDE SEQUENCE [LARGE SCALE GENOMIC DNA]</scope>
    <source>
        <strain evidence="3">CGMCC 1.10188</strain>
    </source>
</reference>
<dbReference type="Gene3D" id="1.20.1420.20">
    <property type="entry name" value="M75 peptidase, HXXE motif"/>
    <property type="match status" value="1"/>
</dbReference>
<evidence type="ECO:0000313" key="3">
    <source>
        <dbReference type="Proteomes" id="UP000603352"/>
    </source>
</evidence>
<evidence type="ECO:0000313" key="2">
    <source>
        <dbReference type="EMBL" id="GGB43448.1"/>
    </source>
</evidence>
<dbReference type="Proteomes" id="UP000603352">
    <property type="component" value="Unassembled WGS sequence"/>
</dbReference>
<protein>
    <submittedName>
        <fullName evidence="2">Peptidase M75</fullName>
    </submittedName>
</protein>
<feature type="chain" id="PRO_5047046541" evidence="1">
    <location>
        <begin position="29"/>
        <end position="363"/>
    </location>
</feature>
<keyword evidence="3" id="KW-1185">Reference proteome</keyword>
<accession>A0ABQ1IIK8</accession>
<keyword evidence="1" id="KW-0732">Signal</keyword>
<organism evidence="2 3">
    <name type="scientific">Tistrella bauzanensis</name>
    <dbReference type="NCBI Taxonomy" id="657419"/>
    <lineage>
        <taxon>Bacteria</taxon>
        <taxon>Pseudomonadati</taxon>
        <taxon>Pseudomonadota</taxon>
        <taxon>Alphaproteobacteria</taxon>
        <taxon>Geminicoccales</taxon>
        <taxon>Geminicoccaceae</taxon>
        <taxon>Tistrella</taxon>
    </lineage>
</organism>
<dbReference type="EMBL" id="BMDZ01000029">
    <property type="protein sequence ID" value="GGB43448.1"/>
    <property type="molecule type" value="Genomic_DNA"/>
</dbReference>
<comment type="caution">
    <text evidence="2">The sequence shown here is derived from an EMBL/GenBank/DDBJ whole genome shotgun (WGS) entry which is preliminary data.</text>
</comment>
<gene>
    <name evidence="2" type="ORF">GCM10011505_25930</name>
</gene>
<feature type="signal peptide" evidence="1">
    <location>
        <begin position="1"/>
        <end position="28"/>
    </location>
</feature>
<sequence length="363" mass="38234">MRCLNHRRLVPLAILATLTIAMTAPAGAATSAPAAEQTAAAQAVDHKALAARALDGYIRPEFDGFETAAARLAAAAEDDQSPETLLPLYDAAYDAWMRVWFFRFGPLEAEGRRFRLEFWPERSGIAYRAISALVRARNPIVDDPDAFAGASAGAQNLVAMERLLRPRDTAPAAGTSGADYRHRLIRAVARNLAREAHAARADWDAEGGAAFLLTTAGAEENMTYFTPDEATFALFNAFHGALQELEELRLGAIVADQASKSPRADHERAGASLENIRAGIGGLIDFERVVFAPAAIDQTAQAAMAASLAEAVRAADAAIAAGPADIAGIAALKSALADARGLAVSRLAPALGVRVGFNSFDGD</sequence>
<name>A0ABQ1IIK8_9PROT</name>
<evidence type="ECO:0000256" key="1">
    <source>
        <dbReference type="SAM" id="SignalP"/>
    </source>
</evidence>